<name>A0ABQ1MVB1_9MICO</name>
<evidence type="ECO:0000313" key="1">
    <source>
        <dbReference type="EMBL" id="GGC47717.1"/>
    </source>
</evidence>
<dbReference type="Gene3D" id="3.40.50.300">
    <property type="entry name" value="P-loop containing nucleotide triphosphate hydrolases"/>
    <property type="match status" value="1"/>
</dbReference>
<sequence length="230" mass="25765">MRSRARVLTELLAELRAVRPGRRALIALDGVDGAGKTMLAHELVNLAKTAADVPGHGSDRRVTAISIDGFHHPRAIRYAQGKGPDTFYRRSYDYGAFVDSVVEPFRRGGTVVPAVWDVDKDRPIAPEPRNLPNDCVLLIDGIFLHRPELVDLWDASVWVDVPFEVSVPRGNERFAGAFDADPEDESNRRYVGGQRLYFAEAAPWENATWVLDNRDLERPTLIRRSGPDRP</sequence>
<dbReference type="SUPFAM" id="SSF52540">
    <property type="entry name" value="P-loop containing nucleoside triphosphate hydrolases"/>
    <property type="match status" value="1"/>
</dbReference>
<evidence type="ECO:0000313" key="2">
    <source>
        <dbReference type="Proteomes" id="UP000632322"/>
    </source>
</evidence>
<keyword evidence="2" id="KW-1185">Reference proteome</keyword>
<protein>
    <recommendedName>
        <fullName evidence="3">Uridine kinase</fullName>
    </recommendedName>
</protein>
<dbReference type="EMBL" id="BMJG01000017">
    <property type="protein sequence ID" value="GGC47717.1"/>
    <property type="molecule type" value="Genomic_DNA"/>
</dbReference>
<evidence type="ECO:0008006" key="3">
    <source>
        <dbReference type="Google" id="ProtNLM"/>
    </source>
</evidence>
<accession>A0ABQ1MVB1</accession>
<reference evidence="2" key="1">
    <citation type="journal article" date="2019" name="Int. J. Syst. Evol. Microbiol.">
        <title>The Global Catalogue of Microorganisms (GCM) 10K type strain sequencing project: providing services to taxonomists for standard genome sequencing and annotation.</title>
        <authorList>
            <consortium name="The Broad Institute Genomics Platform"/>
            <consortium name="The Broad Institute Genome Sequencing Center for Infectious Disease"/>
            <person name="Wu L."/>
            <person name="Ma J."/>
        </authorList>
    </citation>
    <scope>NUCLEOTIDE SEQUENCE [LARGE SCALE GENOMIC DNA]</scope>
    <source>
        <strain evidence="2">CGMCC 1.15472</strain>
    </source>
</reference>
<comment type="caution">
    <text evidence="1">The sequence shown here is derived from an EMBL/GenBank/DDBJ whole genome shotgun (WGS) entry which is preliminary data.</text>
</comment>
<dbReference type="InterPro" id="IPR027417">
    <property type="entry name" value="P-loop_NTPase"/>
</dbReference>
<proteinExistence type="predicted"/>
<gene>
    <name evidence="1" type="ORF">GCM10010974_32560</name>
</gene>
<dbReference type="Proteomes" id="UP000632322">
    <property type="component" value="Unassembled WGS sequence"/>
</dbReference>
<organism evidence="1 2">
    <name type="scientific">Brevibacterium sediminis</name>
    <dbReference type="NCBI Taxonomy" id="1857024"/>
    <lineage>
        <taxon>Bacteria</taxon>
        <taxon>Bacillati</taxon>
        <taxon>Actinomycetota</taxon>
        <taxon>Actinomycetes</taxon>
        <taxon>Micrococcales</taxon>
        <taxon>Brevibacteriaceae</taxon>
        <taxon>Brevibacterium</taxon>
    </lineage>
</organism>